<dbReference type="OrthoDB" id="513552at2"/>
<feature type="transmembrane region" description="Helical" evidence="1">
    <location>
        <begin position="45"/>
        <end position="66"/>
    </location>
</feature>
<dbReference type="PANTHER" id="PTHR35519:SF2">
    <property type="entry name" value="PH DOMAIN PROTEIN"/>
    <property type="match status" value="1"/>
</dbReference>
<dbReference type="EMBL" id="RQZG01000004">
    <property type="protein sequence ID" value="RRD06034.1"/>
    <property type="molecule type" value="Genomic_DNA"/>
</dbReference>
<dbReference type="Proteomes" id="UP000280819">
    <property type="component" value="Unassembled WGS sequence"/>
</dbReference>
<sequence>MTTPHPASRPDAPSSLSKGLSRWLDEAFQVPGTNFRFGLDPLLSLIPLAGSAVPAVLGSTILFDAIRLRAPLPVLARMVLNYGIDWIIGSIPLIGNIFDFTWRSNTKNVKLLERTLADREQVRRATVKYWITALVLVVGSLIGLLVLSITLVVWFLGWLLGNR</sequence>
<dbReference type="PANTHER" id="PTHR35519">
    <property type="entry name" value="MEMBRANE PROTEINS"/>
    <property type="match status" value="1"/>
</dbReference>
<evidence type="ECO:0000313" key="3">
    <source>
        <dbReference type="Proteomes" id="UP000280819"/>
    </source>
</evidence>
<dbReference type="InterPro" id="IPR025187">
    <property type="entry name" value="DUF4112"/>
</dbReference>
<comment type="caution">
    <text evidence="2">The sequence shown here is derived from an EMBL/GenBank/DDBJ whole genome shotgun (WGS) entry which is preliminary data.</text>
</comment>
<feature type="transmembrane region" description="Helical" evidence="1">
    <location>
        <begin position="129"/>
        <end position="160"/>
    </location>
</feature>
<evidence type="ECO:0000313" key="2">
    <source>
        <dbReference type="EMBL" id="RRD06034.1"/>
    </source>
</evidence>
<reference evidence="2 3" key="1">
    <citation type="submission" date="2018-11" db="EMBL/GenBank/DDBJ databases">
        <title>Genomes From Bacteria Associated with the Canine Oral Cavity: a Test Case for Automated Genome-Based Taxonomic Assignment.</title>
        <authorList>
            <person name="Coil D.A."/>
            <person name="Jospin G."/>
            <person name="Darling A.E."/>
            <person name="Wallis C."/>
            <person name="Davis I.J."/>
            <person name="Harris S."/>
            <person name="Eisen J.A."/>
            <person name="Holcombe L.J."/>
            <person name="O'Flynn C."/>
        </authorList>
    </citation>
    <scope>NUCLEOTIDE SEQUENCE [LARGE SCALE GENOMIC DNA]</scope>
    <source>
        <strain evidence="2 3">OH887_COT-365</strain>
    </source>
</reference>
<dbReference type="AlphaFoldDB" id="A0A3P1T9A8"/>
<evidence type="ECO:0000256" key="1">
    <source>
        <dbReference type="SAM" id="Phobius"/>
    </source>
</evidence>
<gene>
    <name evidence="2" type="ORF">EII34_04950</name>
</gene>
<keyword evidence="1" id="KW-0472">Membrane</keyword>
<accession>A0A3P1T9A8</accession>
<keyword evidence="1" id="KW-0812">Transmembrane</keyword>
<dbReference type="Pfam" id="PF13430">
    <property type="entry name" value="DUF4112"/>
    <property type="match status" value="1"/>
</dbReference>
<keyword evidence="1" id="KW-1133">Transmembrane helix</keyword>
<proteinExistence type="predicted"/>
<organism evidence="2 3">
    <name type="scientific">Arachnia propionica</name>
    <dbReference type="NCBI Taxonomy" id="1750"/>
    <lineage>
        <taxon>Bacteria</taxon>
        <taxon>Bacillati</taxon>
        <taxon>Actinomycetota</taxon>
        <taxon>Actinomycetes</taxon>
        <taxon>Propionibacteriales</taxon>
        <taxon>Propionibacteriaceae</taxon>
        <taxon>Arachnia</taxon>
    </lineage>
</organism>
<feature type="transmembrane region" description="Helical" evidence="1">
    <location>
        <begin position="78"/>
        <end position="98"/>
    </location>
</feature>
<protein>
    <submittedName>
        <fullName evidence="2">DUF4112 domain-containing protein</fullName>
    </submittedName>
</protein>
<dbReference type="RefSeq" id="WP_124843538.1">
    <property type="nucleotide sequence ID" value="NZ_RQZG01000004.1"/>
</dbReference>
<name>A0A3P1T9A8_9ACTN</name>